<evidence type="ECO:0000256" key="1">
    <source>
        <dbReference type="ARBA" id="ARBA00005622"/>
    </source>
</evidence>
<dbReference type="PROSITE" id="PS50005">
    <property type="entry name" value="TPR"/>
    <property type="match status" value="1"/>
</dbReference>
<dbReference type="SUPFAM" id="SSF53474">
    <property type="entry name" value="alpha/beta-Hydrolases"/>
    <property type="match status" value="1"/>
</dbReference>
<dbReference type="InterPro" id="IPR029058">
    <property type="entry name" value="AB_hydrolase_fold"/>
</dbReference>
<evidence type="ECO:0008006" key="7">
    <source>
        <dbReference type="Google" id="ProtNLM"/>
    </source>
</evidence>
<evidence type="ECO:0000256" key="2">
    <source>
        <dbReference type="ARBA" id="ARBA00022801"/>
    </source>
</evidence>
<evidence type="ECO:0000256" key="4">
    <source>
        <dbReference type="SAM" id="SignalP"/>
    </source>
</evidence>
<dbReference type="Gene3D" id="3.40.50.1820">
    <property type="entry name" value="alpha/beta hydrolase"/>
    <property type="match status" value="1"/>
</dbReference>
<feature type="chain" id="PRO_5031482023" description="Alpha/beta hydrolase" evidence="4">
    <location>
        <begin position="28"/>
        <end position="411"/>
    </location>
</feature>
<evidence type="ECO:0000313" key="5">
    <source>
        <dbReference type="EMBL" id="NOK14797.1"/>
    </source>
</evidence>
<comment type="similarity">
    <text evidence="1">Belongs to the esterase D family.</text>
</comment>
<comment type="caution">
    <text evidence="5">The sequence shown here is derived from an EMBL/GenBank/DDBJ whole genome shotgun (WGS) entry which is preliminary data.</text>
</comment>
<reference evidence="5 6" key="1">
    <citation type="submission" date="2020-05" db="EMBL/GenBank/DDBJ databases">
        <authorList>
            <person name="Whitworth D."/>
        </authorList>
    </citation>
    <scope>NUCLEOTIDE SEQUENCE [LARGE SCALE GENOMIC DNA]</scope>
    <source>
        <strain evidence="5 6">CA046A</strain>
    </source>
</reference>
<sequence length="411" mass="45837">MRLSQSFRRGSWGLVLLSVLHASTAVAAGDTPIVIGTRTSLTSKVLGEERPLMIHLPDGYEVAPTERYPVLYVLDAETHFVHVAGMVEFLARTRHIPEMIVVGVPNTTDRTRDLTPPFSKTERGDDGRLLSEVSPTAGHADTFLRFLTEELAPHVEARYRTQPYRILVGHSLGGLFAMHVLTHKPESFNAYVALSPSLHWNSAELVRTAPEALARLAAPGRALYLDEDAEEAPNVSNLRALTRELRKRKPANLTWRYDELPGQDDHASLPHIGTYEGLRFLFNGWKVPEKLQLTGDLARLEAHQAGLSKRMGYPVVPQERLFNSVGYRHLEAKRLPQAIAAFERNITFHPDSGNAHDSLADALEAAGRLQEALTHRERAVALAREHQDPDLPHYQKHADDLRARLAAQPTP</sequence>
<dbReference type="InterPro" id="IPR000801">
    <property type="entry name" value="Esterase-like"/>
</dbReference>
<dbReference type="GO" id="GO:0016788">
    <property type="term" value="F:hydrolase activity, acting on ester bonds"/>
    <property type="evidence" value="ECO:0007669"/>
    <property type="project" value="TreeGrafter"/>
</dbReference>
<protein>
    <recommendedName>
        <fullName evidence="7">Alpha/beta hydrolase</fullName>
    </recommendedName>
</protein>
<dbReference type="InterPro" id="IPR019734">
    <property type="entry name" value="TPR_rpt"/>
</dbReference>
<feature type="repeat" description="TPR" evidence="3">
    <location>
        <begin position="319"/>
        <end position="352"/>
    </location>
</feature>
<keyword evidence="2" id="KW-0378">Hydrolase</keyword>
<dbReference type="RefSeq" id="WP_171421860.1">
    <property type="nucleotide sequence ID" value="NZ_JABFJW010000544.1"/>
</dbReference>
<keyword evidence="4" id="KW-0732">Signal</keyword>
<evidence type="ECO:0000313" key="6">
    <source>
        <dbReference type="Proteomes" id="UP000528460"/>
    </source>
</evidence>
<dbReference type="InterPro" id="IPR011990">
    <property type="entry name" value="TPR-like_helical_dom_sf"/>
</dbReference>
<accession>A0A7Y4K2W6</accession>
<dbReference type="Pfam" id="PF00756">
    <property type="entry name" value="Esterase"/>
    <property type="match status" value="1"/>
</dbReference>
<dbReference type="InterPro" id="IPR052558">
    <property type="entry name" value="Siderophore_Hydrolase_D"/>
</dbReference>
<name>A0A7Y4K2W6_9BACT</name>
<keyword evidence="3" id="KW-0802">TPR repeat</keyword>
<dbReference type="AlphaFoldDB" id="A0A7Y4K2W6"/>
<feature type="signal peptide" evidence="4">
    <location>
        <begin position="1"/>
        <end position="27"/>
    </location>
</feature>
<gene>
    <name evidence="5" type="ORF">HNS30_37875</name>
</gene>
<dbReference type="EMBL" id="JABFJW010000544">
    <property type="protein sequence ID" value="NOK14797.1"/>
    <property type="molecule type" value="Genomic_DNA"/>
</dbReference>
<dbReference type="Proteomes" id="UP000528460">
    <property type="component" value="Unassembled WGS sequence"/>
</dbReference>
<evidence type="ECO:0000256" key="3">
    <source>
        <dbReference type="PROSITE-ProRule" id="PRU00339"/>
    </source>
</evidence>
<dbReference type="SUPFAM" id="SSF48452">
    <property type="entry name" value="TPR-like"/>
    <property type="match status" value="1"/>
</dbReference>
<dbReference type="PANTHER" id="PTHR40841:SF2">
    <property type="entry name" value="SIDEROPHORE-DEGRADING ESTERASE (EUROFUNG)"/>
    <property type="match status" value="1"/>
</dbReference>
<organism evidence="5 6">
    <name type="scientific">Corallococcus exercitus</name>
    <dbReference type="NCBI Taxonomy" id="2316736"/>
    <lineage>
        <taxon>Bacteria</taxon>
        <taxon>Pseudomonadati</taxon>
        <taxon>Myxococcota</taxon>
        <taxon>Myxococcia</taxon>
        <taxon>Myxococcales</taxon>
        <taxon>Cystobacterineae</taxon>
        <taxon>Myxococcaceae</taxon>
        <taxon>Corallococcus</taxon>
    </lineage>
</organism>
<proteinExistence type="inferred from homology"/>
<dbReference type="PANTHER" id="PTHR40841">
    <property type="entry name" value="SIDEROPHORE TRIACETYLFUSARININE C ESTERASE"/>
    <property type="match status" value="1"/>
</dbReference>